<proteinExistence type="predicted"/>
<dbReference type="Proteomes" id="UP000789572">
    <property type="component" value="Unassembled WGS sequence"/>
</dbReference>
<name>A0A9N9GKY4_9GLOM</name>
<sequence>LSSGLYLPNIETISNAALAASSAARITTAASNFSPLRASCTSSAVPTPTRPSPSTTPVHQFSSTPTSPKAGSSGVAPMEIVCR</sequence>
<evidence type="ECO:0000313" key="2">
    <source>
        <dbReference type="EMBL" id="CAG8613301.1"/>
    </source>
</evidence>
<dbReference type="AlphaFoldDB" id="A0A9N9GKY4"/>
<feature type="compositionally biased region" description="Polar residues" evidence="1">
    <location>
        <begin position="58"/>
        <end position="70"/>
    </location>
</feature>
<dbReference type="EMBL" id="CAJVPJ010002116">
    <property type="protein sequence ID" value="CAG8613301.1"/>
    <property type="molecule type" value="Genomic_DNA"/>
</dbReference>
<feature type="compositionally biased region" description="Low complexity" evidence="1">
    <location>
        <begin position="41"/>
        <end position="57"/>
    </location>
</feature>
<evidence type="ECO:0000313" key="3">
    <source>
        <dbReference type="Proteomes" id="UP000789572"/>
    </source>
</evidence>
<feature type="non-terminal residue" evidence="2">
    <location>
        <position position="1"/>
    </location>
</feature>
<feature type="region of interest" description="Disordered" evidence="1">
    <location>
        <begin position="39"/>
        <end position="83"/>
    </location>
</feature>
<evidence type="ECO:0000256" key="1">
    <source>
        <dbReference type="SAM" id="MobiDB-lite"/>
    </source>
</evidence>
<protein>
    <submittedName>
        <fullName evidence="2">4331_t:CDS:1</fullName>
    </submittedName>
</protein>
<reference evidence="2" key="1">
    <citation type="submission" date="2021-06" db="EMBL/GenBank/DDBJ databases">
        <authorList>
            <person name="Kallberg Y."/>
            <person name="Tangrot J."/>
            <person name="Rosling A."/>
        </authorList>
    </citation>
    <scope>NUCLEOTIDE SEQUENCE</scope>
    <source>
        <strain evidence="2">IA702</strain>
    </source>
</reference>
<organism evidence="2 3">
    <name type="scientific">Paraglomus occultum</name>
    <dbReference type="NCBI Taxonomy" id="144539"/>
    <lineage>
        <taxon>Eukaryota</taxon>
        <taxon>Fungi</taxon>
        <taxon>Fungi incertae sedis</taxon>
        <taxon>Mucoromycota</taxon>
        <taxon>Glomeromycotina</taxon>
        <taxon>Glomeromycetes</taxon>
        <taxon>Paraglomerales</taxon>
        <taxon>Paraglomeraceae</taxon>
        <taxon>Paraglomus</taxon>
    </lineage>
</organism>
<accession>A0A9N9GKY4</accession>
<keyword evidence="3" id="KW-1185">Reference proteome</keyword>
<gene>
    <name evidence="2" type="ORF">POCULU_LOCUS8056</name>
</gene>
<comment type="caution">
    <text evidence="2">The sequence shown here is derived from an EMBL/GenBank/DDBJ whole genome shotgun (WGS) entry which is preliminary data.</text>
</comment>